<protein>
    <recommendedName>
        <fullName evidence="3">Core-binding (CB) domain-containing protein</fullName>
    </recommendedName>
</protein>
<evidence type="ECO:0000313" key="1">
    <source>
        <dbReference type="EMBL" id="SNR39835.1"/>
    </source>
</evidence>
<accession>A0A238VZR3</accession>
<dbReference type="Proteomes" id="UP000198403">
    <property type="component" value="Unassembled WGS sequence"/>
</dbReference>
<dbReference type="RefSeq" id="WP_141137442.1">
    <property type="nucleotide sequence ID" value="NZ_FZNO01000005.1"/>
</dbReference>
<name>A0A238VZR3_9ACTN</name>
<evidence type="ECO:0000313" key="2">
    <source>
        <dbReference type="Proteomes" id="UP000198403"/>
    </source>
</evidence>
<gene>
    <name evidence="1" type="ORF">SAMN06272737_105218</name>
</gene>
<keyword evidence="2" id="KW-1185">Reference proteome</keyword>
<organism evidence="1 2">
    <name type="scientific">Blastococcus mobilis</name>
    <dbReference type="NCBI Taxonomy" id="1938746"/>
    <lineage>
        <taxon>Bacteria</taxon>
        <taxon>Bacillati</taxon>
        <taxon>Actinomycetota</taxon>
        <taxon>Actinomycetes</taxon>
        <taxon>Geodermatophilales</taxon>
        <taxon>Geodermatophilaceae</taxon>
        <taxon>Blastococcus</taxon>
    </lineage>
</organism>
<dbReference type="AlphaFoldDB" id="A0A238VZR3"/>
<proteinExistence type="predicted"/>
<reference evidence="1 2" key="1">
    <citation type="submission" date="2017-06" db="EMBL/GenBank/DDBJ databases">
        <authorList>
            <person name="Kim H.J."/>
            <person name="Triplett B.A."/>
        </authorList>
    </citation>
    <scope>NUCLEOTIDE SEQUENCE [LARGE SCALE GENOMIC DNA]</scope>
    <source>
        <strain evidence="1 2">DSM 44272</strain>
    </source>
</reference>
<dbReference type="OrthoDB" id="4308266at2"/>
<dbReference type="EMBL" id="FZNO01000005">
    <property type="protein sequence ID" value="SNR39835.1"/>
    <property type="molecule type" value="Genomic_DNA"/>
</dbReference>
<evidence type="ECO:0008006" key="3">
    <source>
        <dbReference type="Google" id="ProtNLM"/>
    </source>
</evidence>
<sequence>MTTPRHGLVEVPLALHLRFEGDEPLRLDLSHLPCPGVVRPLALALLSLTNAGGTVKTAWTAKKYRDAIGRFARWLDDDGFRGDLRDLTVERLYDYWQQEKRDVENRNRILLAAATPTAGVSRPVPSDVTPHLAGRRVSAENARSTPLAAYSHGEYTRLVAKCKEIVRAARVEQRRVAALLSETGPSAGGSETWLRWLAGSSLDSVEVLRQRHPDGWLVDSDAFRAYRRALLPDMDTALAYRVLLGLEFGLPPESMNALMTADFEWQGKRQLRVAFRKRRASDRQAMGYRETGPWSGPALLRDWLRTSERLRSLMDDESQLWICFTEAGGGAVADFADWRWGKHRRRFIERTALTDDDGQPLPLDLRRLRTTWTERKGRDWHGAVTIDPNRTATVEGDHYLTRSADPEVMAETVEAAQQDLLRRAETVALILTDDERLADAVDGPDVLRRREARSTSGEWDMFAATCRDPYDSPFVTKGNFCTASVWSCLVCPLAVITPAKLPNLLRLEAYIRRRADDLPQSEWLSVYGAAWVQLTTRILPRYSAAALHQANAVIADETAALPLGPGEQLA</sequence>